<evidence type="ECO:0000313" key="4">
    <source>
        <dbReference type="EMBL" id="ODM89373.1"/>
    </source>
</evidence>
<evidence type="ECO:0000256" key="1">
    <source>
        <dbReference type="SAM" id="Coils"/>
    </source>
</evidence>
<dbReference type="STRING" id="48709.A0A1D2M8R0"/>
<dbReference type="InterPro" id="IPR045055">
    <property type="entry name" value="DNA2/NAM7-like"/>
</dbReference>
<dbReference type="EMBL" id="LJIJ01002688">
    <property type="protein sequence ID" value="ODM89373.1"/>
    <property type="molecule type" value="Genomic_DNA"/>
</dbReference>
<dbReference type="PANTHER" id="PTHR10887">
    <property type="entry name" value="DNA2/NAM7 HELICASE FAMILY"/>
    <property type="match status" value="1"/>
</dbReference>
<dbReference type="SUPFAM" id="SSF52540">
    <property type="entry name" value="P-loop containing nucleoside triphosphate hydrolases"/>
    <property type="match status" value="1"/>
</dbReference>
<dbReference type="InterPro" id="IPR027417">
    <property type="entry name" value="P-loop_NTPase"/>
</dbReference>
<proteinExistence type="predicted"/>
<dbReference type="InterPro" id="IPR047187">
    <property type="entry name" value="SF1_C_Upf1"/>
</dbReference>
<dbReference type="GO" id="GO:0004386">
    <property type="term" value="F:helicase activity"/>
    <property type="evidence" value="ECO:0007669"/>
    <property type="project" value="InterPro"/>
</dbReference>
<dbReference type="Gene3D" id="3.40.50.300">
    <property type="entry name" value="P-loop containing nucleotide triphosphate hydrolases"/>
    <property type="match status" value="2"/>
</dbReference>
<sequence length="567" mass="64587">MWFSLYPVKLSTCELIVSKSSFEEKGGDAAPETVSYGDYYHYLPNCSATGCREQARDIERSMVNNHQPSPQDLQLDMEENLNRAKILSGIFDLWEYGQLPLPNVELLLSSRKWQPEWAKLIRQRVNNFDEFDDDDYEEDEYGRRFRSYGRDSDDDYFVETVTEFEFVQQSRNISKLPMDARWGLYFKVVEIALKLGRDEADELEEALAELRRELKIERQSQDGYLLRQVDVIGMTTTGAAKNHSLLETAARELEAAEILEAHIVTSLTEDCHQLILIGDHLQLRPSTNVYQLEQKYHMNVSLFERMILNNINLCTLQVHYSYTQHRMCPEVADLIVGPIYKQLDNHPKSSSILMSEESPRIVFSHPFTSGGHRCELLSKSNYHEADLISGLCEYLLNQGYKPSQITILTTYTGQMFLLKKLISYACAGVRITCVDNYQGEENDIILLSLVRSNKEDKIGFVGIDNRICVALSRAKHGMYIVGNLDSLMRASSTWNQIGAKLEAGGNCGESLELSCTQHGNKTRVSERSHFAPLKLGLWTQLRANFWSVPTAVLCPATGRTTPNTLVI</sequence>
<keyword evidence="5" id="KW-1185">Reference proteome</keyword>
<dbReference type="PANTHER" id="PTHR10887:SF341">
    <property type="entry name" value="NFX1-TYPE ZINC FINGER-CONTAINING PROTEIN 1"/>
    <property type="match status" value="1"/>
</dbReference>
<dbReference type="OrthoDB" id="2423195at2759"/>
<feature type="domain" description="DNA2/NAM7 helicase helicase" evidence="2">
    <location>
        <begin position="197"/>
        <end position="285"/>
    </location>
</feature>
<dbReference type="GO" id="GO:0031380">
    <property type="term" value="C:nuclear RNA-directed RNA polymerase complex"/>
    <property type="evidence" value="ECO:0007669"/>
    <property type="project" value="TreeGrafter"/>
</dbReference>
<feature type="coiled-coil region" evidence="1">
    <location>
        <begin position="193"/>
        <end position="220"/>
    </location>
</feature>
<evidence type="ECO:0000313" key="5">
    <source>
        <dbReference type="Proteomes" id="UP000094527"/>
    </source>
</evidence>
<reference evidence="4 5" key="1">
    <citation type="journal article" date="2016" name="Genome Biol. Evol.">
        <title>Gene Family Evolution Reflects Adaptation to Soil Environmental Stressors in the Genome of the Collembolan Orchesella cincta.</title>
        <authorList>
            <person name="Faddeeva-Vakhrusheva A."/>
            <person name="Derks M.F."/>
            <person name="Anvar S.Y."/>
            <person name="Agamennone V."/>
            <person name="Suring W."/>
            <person name="Smit S."/>
            <person name="van Straalen N.M."/>
            <person name="Roelofs D."/>
        </authorList>
    </citation>
    <scope>NUCLEOTIDE SEQUENCE [LARGE SCALE GENOMIC DNA]</scope>
    <source>
        <tissue evidence="4">Mixed pool</tissue>
    </source>
</reference>
<evidence type="ECO:0000259" key="2">
    <source>
        <dbReference type="Pfam" id="PF13086"/>
    </source>
</evidence>
<dbReference type="CDD" id="cd18808">
    <property type="entry name" value="SF1_C_Upf1"/>
    <property type="match status" value="1"/>
</dbReference>
<dbReference type="AlphaFoldDB" id="A0A1D2M8R0"/>
<dbReference type="Pfam" id="PF13086">
    <property type="entry name" value="AAA_11"/>
    <property type="match status" value="1"/>
</dbReference>
<name>A0A1D2M8R0_ORCCI</name>
<gene>
    <name evidence="4" type="ORF">Ocin01_17306</name>
</gene>
<dbReference type="Pfam" id="PF13087">
    <property type="entry name" value="AAA_12"/>
    <property type="match status" value="1"/>
</dbReference>
<dbReference type="Proteomes" id="UP000094527">
    <property type="component" value="Unassembled WGS sequence"/>
</dbReference>
<dbReference type="InterPro" id="IPR041679">
    <property type="entry name" value="DNA2/NAM7-like_C"/>
</dbReference>
<dbReference type="GO" id="GO:0031048">
    <property type="term" value="P:regulatory ncRNA-mediated heterochromatin formation"/>
    <property type="evidence" value="ECO:0007669"/>
    <property type="project" value="TreeGrafter"/>
</dbReference>
<organism evidence="4 5">
    <name type="scientific">Orchesella cincta</name>
    <name type="common">Springtail</name>
    <name type="synonym">Podura cincta</name>
    <dbReference type="NCBI Taxonomy" id="48709"/>
    <lineage>
        <taxon>Eukaryota</taxon>
        <taxon>Metazoa</taxon>
        <taxon>Ecdysozoa</taxon>
        <taxon>Arthropoda</taxon>
        <taxon>Hexapoda</taxon>
        <taxon>Collembola</taxon>
        <taxon>Entomobryomorpha</taxon>
        <taxon>Entomobryoidea</taxon>
        <taxon>Orchesellidae</taxon>
        <taxon>Orchesellinae</taxon>
        <taxon>Orchesella</taxon>
    </lineage>
</organism>
<dbReference type="InterPro" id="IPR041677">
    <property type="entry name" value="DNA2/NAM7_AAA_11"/>
</dbReference>
<keyword evidence="1" id="KW-0175">Coiled coil</keyword>
<protein>
    <submittedName>
        <fullName evidence="4">NFX1-type zinc finger-containing protein 1</fullName>
    </submittedName>
</protein>
<comment type="caution">
    <text evidence="4">The sequence shown here is derived from an EMBL/GenBank/DDBJ whole genome shotgun (WGS) entry which is preliminary data.</text>
</comment>
<evidence type="ECO:0000259" key="3">
    <source>
        <dbReference type="Pfam" id="PF13087"/>
    </source>
</evidence>
<accession>A0A1D2M8R0</accession>
<feature type="domain" description="DNA2/NAM7 helicase-like C-terminal" evidence="3">
    <location>
        <begin position="298"/>
        <end position="483"/>
    </location>
</feature>